<dbReference type="EMBL" id="CP000479">
    <property type="protein sequence ID" value="ABK66682.1"/>
    <property type="molecule type" value="Genomic_DNA"/>
</dbReference>
<dbReference type="HOGENOM" id="CLU_3202211_0_0_11"/>
<organism evidence="2 3">
    <name type="scientific">Mycobacterium avium (strain 104)</name>
    <dbReference type="NCBI Taxonomy" id="243243"/>
    <lineage>
        <taxon>Bacteria</taxon>
        <taxon>Bacillati</taxon>
        <taxon>Actinomycetota</taxon>
        <taxon>Actinomycetes</taxon>
        <taxon>Mycobacteriales</taxon>
        <taxon>Mycobacteriaceae</taxon>
        <taxon>Mycobacterium</taxon>
        <taxon>Mycobacterium avium complex (MAC)</taxon>
    </lineage>
</organism>
<feature type="region of interest" description="Disordered" evidence="1">
    <location>
        <begin position="1"/>
        <end position="26"/>
    </location>
</feature>
<evidence type="ECO:0000256" key="1">
    <source>
        <dbReference type="SAM" id="MobiDB-lite"/>
    </source>
</evidence>
<name>A0A0H2ZWC0_MYCA1</name>
<evidence type="ECO:0000313" key="3">
    <source>
        <dbReference type="Proteomes" id="UP000001574"/>
    </source>
</evidence>
<dbReference type="KEGG" id="mav:MAV_3023"/>
<dbReference type="Proteomes" id="UP000001574">
    <property type="component" value="Chromosome"/>
</dbReference>
<proteinExistence type="predicted"/>
<feature type="compositionally biased region" description="Basic residues" evidence="1">
    <location>
        <begin position="8"/>
        <end position="21"/>
    </location>
</feature>
<evidence type="ECO:0000313" key="2">
    <source>
        <dbReference type="EMBL" id="ABK66682.1"/>
    </source>
</evidence>
<reference evidence="2 3" key="1">
    <citation type="submission" date="2006-10" db="EMBL/GenBank/DDBJ databases">
        <authorList>
            <person name="Fleischmann R.D."/>
            <person name="Dodson R.J."/>
            <person name="Haft D.H."/>
            <person name="Merkel J.S."/>
            <person name="Nelson W.C."/>
            <person name="Fraser C.M."/>
        </authorList>
    </citation>
    <scope>NUCLEOTIDE SEQUENCE [LARGE SCALE GENOMIC DNA]</scope>
    <source>
        <strain evidence="2 3">104</strain>
    </source>
</reference>
<accession>A0A0H2ZWC0</accession>
<sequence length="45" mass="4929">MSLAARVTPRRRNHPGTRRGVTRANVAPGRVLCDNEHSGVVGRYS</sequence>
<protein>
    <submittedName>
        <fullName evidence="2">Uncharacterized protein</fullName>
    </submittedName>
</protein>
<dbReference type="AlphaFoldDB" id="A0A0H2ZWC0"/>
<gene>
    <name evidence="2" type="ordered locus">MAV_3023</name>
</gene>